<name>A0A1E5QQS9_9CYAN</name>
<protein>
    <submittedName>
        <fullName evidence="3">Uncharacterized protein</fullName>
    </submittedName>
</protein>
<evidence type="ECO:0000256" key="1">
    <source>
        <dbReference type="SAM" id="MobiDB-lite"/>
    </source>
</evidence>
<organism evidence="3">
    <name type="scientific">Desertifilum tharense IPPAS B-1220</name>
    <dbReference type="NCBI Taxonomy" id="1781255"/>
    <lineage>
        <taxon>Bacteria</taxon>
        <taxon>Bacillati</taxon>
        <taxon>Cyanobacteriota</taxon>
        <taxon>Cyanophyceae</taxon>
        <taxon>Desertifilales</taxon>
        <taxon>Desertifilaceae</taxon>
        <taxon>Desertifilum</taxon>
    </lineage>
</organism>
<dbReference type="STRING" id="1781255.BH720_00945"/>
<reference evidence="3" key="1">
    <citation type="submission" date="2016-09" db="EMBL/GenBank/DDBJ databases">
        <title>Draft genome of thermotolerant cyanobacterium Desertifilum sp. strain IPPAS B-1220.</title>
        <authorList>
            <person name="Sinetova M.A."/>
            <person name="Bolakhan K."/>
            <person name="Zayadan B.K."/>
            <person name="Mironov K.S."/>
            <person name="Ustinova V."/>
            <person name="Kupriyanova E.V."/>
            <person name="Sidorov R.A."/>
            <person name="Skrypnik A.N."/>
            <person name="Gogoleva N.E."/>
            <person name="Gogolev Y.V."/>
            <person name="Los D.A."/>
        </authorList>
    </citation>
    <scope>NUCLEOTIDE SEQUENCE [LARGE SCALE GENOMIC DNA]</scope>
    <source>
        <strain evidence="3">IPPAS B-1220</strain>
    </source>
</reference>
<keyword evidence="2" id="KW-0732">Signal</keyword>
<dbReference type="AlphaFoldDB" id="A0A1E5QQS9"/>
<feature type="chain" id="PRO_5009184469" evidence="2">
    <location>
        <begin position="34"/>
        <end position="277"/>
    </location>
</feature>
<evidence type="ECO:0000256" key="2">
    <source>
        <dbReference type="SAM" id="SignalP"/>
    </source>
</evidence>
<evidence type="ECO:0000313" key="3">
    <source>
        <dbReference type="EMBL" id="OEJ77035.1"/>
    </source>
</evidence>
<feature type="region of interest" description="Disordered" evidence="1">
    <location>
        <begin position="36"/>
        <end position="57"/>
    </location>
</feature>
<comment type="caution">
    <text evidence="3">The sequence shown here is derived from an EMBL/GenBank/DDBJ whole genome shotgun (WGS) entry which is preliminary data.</text>
</comment>
<accession>A0A1E5QQS9</accession>
<gene>
    <name evidence="3" type="ORF">BH720_00945</name>
</gene>
<dbReference type="EMBL" id="MJGC01000016">
    <property type="protein sequence ID" value="OEJ77035.1"/>
    <property type="molecule type" value="Genomic_DNA"/>
</dbReference>
<feature type="signal peptide" evidence="2">
    <location>
        <begin position="1"/>
        <end position="33"/>
    </location>
</feature>
<proteinExistence type="predicted"/>
<sequence>MQQQSLTTFRRGQPIMKRLFALFLVSAIASGCAAQVSSQTPGNSPSSPQAENPNTPARRQPFELAYVHFNVNATSGPFATSQNTGLQGWYSYDPTTRQIIDLQFIDQANNDISSSCRGFTLPSSGLGLNGVCELPGGSYEFGKAAHGTSGEHAFSYFFDAGSGGEGIGSVSYNRANSPANLPIQTGNAAPSSSSLLQVGTVQSLVTGDLLCYATLLDENNAEHQLGASFELCADASQYLNRKVSLSYTEANVNDCQSIEPCGKTRQETIINEMKIVQ</sequence>